<name>A0A6Y4H1G7_SALIN</name>
<comment type="caution">
    <text evidence="1">The sequence shown here is derived from an EMBL/GenBank/DDBJ whole genome shotgun (WGS) entry which is preliminary data.</text>
</comment>
<protein>
    <submittedName>
        <fullName evidence="1">HTH domain-containing protein</fullName>
    </submittedName>
</protein>
<dbReference type="EMBL" id="DAAHCO010000029">
    <property type="protein sequence ID" value="HAB5628996.1"/>
    <property type="molecule type" value="Genomic_DNA"/>
</dbReference>
<proteinExistence type="predicted"/>
<dbReference type="AlphaFoldDB" id="A0A6Y4H1G7"/>
<reference evidence="1" key="2">
    <citation type="submission" date="2019-10" db="EMBL/GenBank/DDBJ databases">
        <authorList>
            <consortium name="NCBI Pathogen Detection Project"/>
        </authorList>
    </citation>
    <scope>NUCLEOTIDE SEQUENCE</scope>
    <source>
        <strain evidence="1">Salmonella enterica</strain>
    </source>
</reference>
<sequence length="122" mass="14628">MENKAFDIKEYSRITYQILIDISRVWYYRKLITAKLLFDNGLSIDSIAEEFNVSRSTADKYINKFNEIVKSQDSETQYKFFVALQTPDKSCCPETMDRIVEYVYQLDVHKEKWFYKFTVKSN</sequence>
<gene>
    <name evidence="1" type="ORF">GBV39_22855</name>
</gene>
<evidence type="ECO:0000313" key="1">
    <source>
        <dbReference type="EMBL" id="HAB5628996.1"/>
    </source>
</evidence>
<organism evidence="1">
    <name type="scientific">Salmonella infantis</name>
    <dbReference type="NCBI Taxonomy" id="595"/>
    <lineage>
        <taxon>Bacteria</taxon>
        <taxon>Pseudomonadati</taxon>
        <taxon>Pseudomonadota</taxon>
        <taxon>Gammaproteobacteria</taxon>
        <taxon>Enterobacterales</taxon>
        <taxon>Enterobacteriaceae</taxon>
        <taxon>Salmonella</taxon>
    </lineage>
</organism>
<accession>A0A6Y4H1G7</accession>
<dbReference type="Pfam" id="PF13384">
    <property type="entry name" value="HTH_23"/>
    <property type="match status" value="1"/>
</dbReference>
<reference evidence="1" key="1">
    <citation type="journal article" date="2018" name="Genome Biol.">
        <title>SKESA: strategic k-mer extension for scrupulous assemblies.</title>
        <authorList>
            <person name="Souvorov A."/>
            <person name="Agarwala R."/>
            <person name="Lipman D.J."/>
        </authorList>
    </citation>
    <scope>NUCLEOTIDE SEQUENCE</scope>
    <source>
        <strain evidence="1">Salmonella enterica</strain>
    </source>
</reference>